<keyword evidence="2" id="KW-0732">Signal</keyword>
<feature type="signal peptide" evidence="2">
    <location>
        <begin position="1"/>
        <end position="20"/>
    </location>
</feature>
<feature type="chain" id="PRO_5038960370" evidence="2">
    <location>
        <begin position="21"/>
        <end position="77"/>
    </location>
</feature>
<sequence length="77" mass="8167">MNGRALRTAFLLAAAGLALSGCGEKAIERSFTDRHGRVCTYVMVEDWEGDKDVGNISCEFPRSPAPSPPSTPSPSPS</sequence>
<feature type="compositionally biased region" description="Pro residues" evidence="1">
    <location>
        <begin position="63"/>
        <end position="77"/>
    </location>
</feature>
<accession>A0A365H232</accession>
<feature type="region of interest" description="Disordered" evidence="1">
    <location>
        <begin position="56"/>
        <end position="77"/>
    </location>
</feature>
<dbReference type="RefSeq" id="WP_111869747.1">
    <property type="nucleotide sequence ID" value="NZ_QLYX01000010.1"/>
</dbReference>
<reference evidence="3 4" key="1">
    <citation type="submission" date="2018-06" db="EMBL/GenBank/DDBJ databases">
        <title>Actinomadura craniellae sp. nov. isolated from marine sponge Craniella sp.</title>
        <authorList>
            <person name="Li L."/>
            <person name="Xu Q.H."/>
            <person name="Lin H.W."/>
            <person name="Lu Y.H."/>
        </authorList>
    </citation>
    <scope>NUCLEOTIDE SEQUENCE [LARGE SCALE GENOMIC DNA]</scope>
    <source>
        <strain evidence="3 4">LHW63021</strain>
    </source>
</reference>
<dbReference type="AlphaFoldDB" id="A0A365H232"/>
<gene>
    <name evidence="3" type="ORF">DPM19_21345</name>
</gene>
<evidence type="ECO:0000313" key="4">
    <source>
        <dbReference type="Proteomes" id="UP000251891"/>
    </source>
</evidence>
<evidence type="ECO:0000256" key="1">
    <source>
        <dbReference type="SAM" id="MobiDB-lite"/>
    </source>
</evidence>
<dbReference type="PROSITE" id="PS51257">
    <property type="entry name" value="PROKAR_LIPOPROTEIN"/>
    <property type="match status" value="1"/>
</dbReference>
<organism evidence="3 4">
    <name type="scientific">Actinomadura craniellae</name>
    <dbReference type="NCBI Taxonomy" id="2231787"/>
    <lineage>
        <taxon>Bacteria</taxon>
        <taxon>Bacillati</taxon>
        <taxon>Actinomycetota</taxon>
        <taxon>Actinomycetes</taxon>
        <taxon>Streptosporangiales</taxon>
        <taxon>Thermomonosporaceae</taxon>
        <taxon>Actinomadura</taxon>
    </lineage>
</organism>
<comment type="caution">
    <text evidence="3">The sequence shown here is derived from an EMBL/GenBank/DDBJ whole genome shotgun (WGS) entry which is preliminary data.</text>
</comment>
<evidence type="ECO:0000256" key="2">
    <source>
        <dbReference type="SAM" id="SignalP"/>
    </source>
</evidence>
<dbReference type="EMBL" id="QLYX01000010">
    <property type="protein sequence ID" value="RAY13052.1"/>
    <property type="molecule type" value="Genomic_DNA"/>
</dbReference>
<keyword evidence="4" id="KW-1185">Reference proteome</keyword>
<name>A0A365H232_9ACTN</name>
<proteinExistence type="predicted"/>
<evidence type="ECO:0000313" key="3">
    <source>
        <dbReference type="EMBL" id="RAY13052.1"/>
    </source>
</evidence>
<protein>
    <submittedName>
        <fullName evidence="3">Uncharacterized protein</fullName>
    </submittedName>
</protein>
<dbReference type="OrthoDB" id="3483592at2"/>
<dbReference type="Proteomes" id="UP000251891">
    <property type="component" value="Unassembled WGS sequence"/>
</dbReference>